<dbReference type="GO" id="GO:0035821">
    <property type="term" value="P:modulation of process of another organism"/>
    <property type="evidence" value="ECO:0007669"/>
    <property type="project" value="UniProtKB-ARBA"/>
</dbReference>
<dbReference type="PROSITE" id="PS50070">
    <property type="entry name" value="KRINGLE_2"/>
    <property type="match status" value="2"/>
</dbReference>
<keyword evidence="6 18" id="KW-0420">Kringle</keyword>
<keyword evidence="9 14" id="KW-0378">Hydrolase</keyword>
<dbReference type="SMART" id="SM00181">
    <property type="entry name" value="EGF"/>
    <property type="match status" value="1"/>
</dbReference>
<evidence type="ECO:0000313" key="23">
    <source>
        <dbReference type="Ensembl" id="ENSPMRP00000031742.1"/>
    </source>
</evidence>
<dbReference type="GO" id="GO:0098685">
    <property type="term" value="C:Schaffer collateral - CA1 synapse"/>
    <property type="evidence" value="ECO:0007669"/>
    <property type="project" value="Ensembl"/>
</dbReference>
<dbReference type="InterPro" id="IPR009003">
    <property type="entry name" value="Peptidase_S1_PA"/>
</dbReference>
<dbReference type="InterPro" id="IPR000083">
    <property type="entry name" value="Fibronectin_type1"/>
</dbReference>
<dbReference type="PROSITE" id="PS50026">
    <property type="entry name" value="EGF_3"/>
    <property type="match status" value="1"/>
</dbReference>
<dbReference type="CDD" id="cd00190">
    <property type="entry name" value="Tryp_SPc"/>
    <property type="match status" value="1"/>
</dbReference>
<keyword evidence="13 14" id="KW-0617">Plasminogen activation</keyword>
<dbReference type="InterPro" id="IPR000742">
    <property type="entry name" value="EGF"/>
</dbReference>
<dbReference type="SMART" id="SM00020">
    <property type="entry name" value="Tryp_SPc"/>
    <property type="match status" value="1"/>
</dbReference>
<evidence type="ECO:0000256" key="7">
    <source>
        <dbReference type="ARBA" id="ARBA00022670"/>
    </source>
</evidence>
<dbReference type="GO" id="GO:0033993">
    <property type="term" value="P:response to lipid"/>
    <property type="evidence" value="ECO:0007669"/>
    <property type="project" value="UniProtKB-ARBA"/>
</dbReference>
<dbReference type="CDD" id="cd00054">
    <property type="entry name" value="EGF_CA"/>
    <property type="match status" value="1"/>
</dbReference>
<feature type="active site" description="Charge relay system" evidence="15">
    <location>
        <position position="402"/>
    </location>
</feature>
<feature type="disulfide bond" evidence="16">
    <location>
        <begin position="234"/>
        <end position="276"/>
    </location>
</feature>
<dbReference type="Pfam" id="PF00008">
    <property type="entry name" value="EGF"/>
    <property type="match status" value="1"/>
</dbReference>
<dbReference type="PROSITE" id="PS50240">
    <property type="entry name" value="TRYPSIN_DOM"/>
    <property type="match status" value="1"/>
</dbReference>
<dbReference type="GO" id="GO:0045177">
    <property type="term" value="C:apical part of cell"/>
    <property type="evidence" value="ECO:0007669"/>
    <property type="project" value="Ensembl"/>
</dbReference>
<feature type="disulfide bond" evidence="16">
    <location>
        <begin position="499"/>
        <end position="527"/>
    </location>
</feature>
<dbReference type="SUPFAM" id="SSF50494">
    <property type="entry name" value="Trypsin-like serine proteases"/>
    <property type="match status" value="1"/>
</dbReference>
<feature type="active site" description="Charge relay system" evidence="15">
    <location>
        <position position="353"/>
    </location>
</feature>
<dbReference type="PROSITE" id="PS00134">
    <property type="entry name" value="TRYPSIN_HIS"/>
    <property type="match status" value="1"/>
</dbReference>
<evidence type="ECO:0000256" key="9">
    <source>
        <dbReference type="ARBA" id="ARBA00022801"/>
    </source>
</evidence>
<dbReference type="SMART" id="SM00130">
    <property type="entry name" value="KR"/>
    <property type="match status" value="2"/>
</dbReference>
<evidence type="ECO:0000259" key="20">
    <source>
        <dbReference type="PROSITE" id="PS50026"/>
    </source>
</evidence>
<dbReference type="InterPro" id="IPR033116">
    <property type="entry name" value="TRYPSIN_SER"/>
</dbReference>
<feature type="disulfide bond" evidence="16">
    <location>
        <begin position="65"/>
        <end position="74"/>
    </location>
</feature>
<comment type="subcellular location">
    <subcellularLocation>
        <location evidence="2 14">Secreted</location>
    </subcellularLocation>
</comment>
<dbReference type="Proteomes" id="UP000472272">
    <property type="component" value="Chromosome 8"/>
</dbReference>
<dbReference type="InterPro" id="IPR018114">
    <property type="entry name" value="TRYPSIN_HIS"/>
</dbReference>
<feature type="domain" description="Kringle" evidence="21">
    <location>
        <begin position="124"/>
        <end position="206"/>
    </location>
</feature>
<feature type="disulfide bond" evidence="16">
    <location>
        <begin position="82"/>
        <end position="94"/>
    </location>
</feature>
<feature type="disulfide bond" evidence="16">
    <location>
        <begin position="88"/>
        <end position="106"/>
    </location>
</feature>
<feature type="disulfide bond" evidence="16">
    <location>
        <begin position="265"/>
        <end position="289"/>
    </location>
</feature>
<comment type="catalytic activity">
    <reaction evidence="1 14">
        <text>Specific cleavage of Arg-|-Val bond in plasminogen to form plasmin.</text>
        <dbReference type="EC" id="3.4.21.68"/>
    </reaction>
</comment>
<feature type="disulfide bond" description="Interchain (between A and B chains)" evidence="16">
    <location>
        <begin position="297"/>
        <end position="426"/>
    </location>
</feature>
<gene>
    <name evidence="23" type="primary">PLAT</name>
</gene>
<dbReference type="Gene3D" id="2.10.70.10">
    <property type="entry name" value="Complement Module, domain 1"/>
    <property type="match status" value="1"/>
</dbReference>
<dbReference type="SMART" id="SM00058">
    <property type="entry name" value="FN1"/>
    <property type="match status" value="1"/>
</dbReference>
<dbReference type="Pfam" id="PF00089">
    <property type="entry name" value="Trypsin"/>
    <property type="match status" value="1"/>
</dbReference>
<feature type="disulfide bond" evidence="16 17">
    <location>
        <begin position="108"/>
        <end position="117"/>
    </location>
</feature>
<accession>A0A670KA98</accession>
<reference evidence="23 24" key="1">
    <citation type="journal article" date="2019" name="Proc. Natl. Acad. Sci. U.S.A.">
        <title>Regulatory changes in pterin and carotenoid genes underlie balanced color polymorphisms in the wall lizard.</title>
        <authorList>
            <person name="Andrade P."/>
            <person name="Pinho C."/>
            <person name="Perez I de Lanuza G."/>
            <person name="Afonso S."/>
            <person name="Brejcha J."/>
            <person name="Rubin C.J."/>
            <person name="Wallerman O."/>
            <person name="Pereira P."/>
            <person name="Sabatino S.J."/>
            <person name="Bellati A."/>
            <person name="Pellitteri-Rosa D."/>
            <person name="Bosakova Z."/>
            <person name="Bunikis I."/>
            <person name="Carretero M.A."/>
            <person name="Feiner N."/>
            <person name="Marsik P."/>
            <person name="Pauperio F."/>
            <person name="Salvi D."/>
            <person name="Soler L."/>
            <person name="While G.M."/>
            <person name="Uller T."/>
            <person name="Font E."/>
            <person name="Andersson L."/>
            <person name="Carneiro M."/>
        </authorList>
    </citation>
    <scope>NUCLEOTIDE SEQUENCE</scope>
</reference>
<dbReference type="PANTHER" id="PTHR24264:SF42">
    <property type="entry name" value="TISSUE-TYPE PLASMINOGEN ACTIVATOR"/>
    <property type="match status" value="1"/>
</dbReference>
<evidence type="ECO:0000256" key="15">
    <source>
        <dbReference type="PIRSR" id="PIRSR001145-1"/>
    </source>
</evidence>
<keyword evidence="10 14" id="KW-0720">Serine protease</keyword>
<evidence type="ECO:0000259" key="22">
    <source>
        <dbReference type="PROSITE" id="PS50240"/>
    </source>
</evidence>
<dbReference type="InterPro" id="IPR001314">
    <property type="entry name" value="Peptidase_S1A"/>
</dbReference>
<evidence type="ECO:0000256" key="3">
    <source>
        <dbReference type="ARBA" id="ARBA00009228"/>
    </source>
</evidence>
<comment type="similarity">
    <text evidence="3">Belongs to the peptidase S1 family. Snake venom subfamily.</text>
</comment>
<dbReference type="PROSITE" id="PS00135">
    <property type="entry name" value="TRYPSIN_SER"/>
    <property type="match status" value="1"/>
</dbReference>
<dbReference type="InterPro" id="IPR013806">
    <property type="entry name" value="Kringle-like"/>
</dbReference>
<dbReference type="GO" id="GO:0005615">
    <property type="term" value="C:extracellular space"/>
    <property type="evidence" value="ECO:0007669"/>
    <property type="project" value="Ensembl"/>
</dbReference>
<evidence type="ECO:0000259" key="21">
    <source>
        <dbReference type="PROSITE" id="PS50070"/>
    </source>
</evidence>
<keyword evidence="24" id="KW-1185">Reference proteome</keyword>
<dbReference type="CDD" id="cd00108">
    <property type="entry name" value="KR"/>
    <property type="match status" value="2"/>
</dbReference>
<dbReference type="InterPro" id="IPR050127">
    <property type="entry name" value="Serine_Proteases_S1"/>
</dbReference>
<feature type="domain" description="EGF-like" evidence="20">
    <location>
        <begin position="78"/>
        <end position="118"/>
    </location>
</feature>
<evidence type="ECO:0000256" key="10">
    <source>
        <dbReference type="ARBA" id="ARBA00022825"/>
    </source>
</evidence>
<dbReference type="GO" id="GO:0098978">
    <property type="term" value="C:glutamatergic synapse"/>
    <property type="evidence" value="ECO:0007669"/>
    <property type="project" value="Ensembl"/>
</dbReference>
<dbReference type="Ensembl" id="ENSPMRT00000033670.1">
    <property type="protein sequence ID" value="ENSPMRP00000031742.1"/>
    <property type="gene ID" value="ENSPMRG00000020565.1"/>
</dbReference>
<dbReference type="Gene3D" id="2.10.25.10">
    <property type="entry name" value="Laminin"/>
    <property type="match status" value="1"/>
</dbReference>
<evidence type="ECO:0000256" key="8">
    <source>
        <dbReference type="ARBA" id="ARBA00022729"/>
    </source>
</evidence>
<evidence type="ECO:0000256" key="11">
    <source>
        <dbReference type="ARBA" id="ARBA00023157"/>
    </source>
</evidence>
<dbReference type="SUPFAM" id="SSF57440">
    <property type="entry name" value="Kringle-like"/>
    <property type="match status" value="2"/>
</dbReference>
<dbReference type="GO" id="GO:0001666">
    <property type="term" value="P:response to hypoxia"/>
    <property type="evidence" value="ECO:0007669"/>
    <property type="project" value="Ensembl"/>
</dbReference>
<feature type="disulfide bond" evidence="16">
    <location>
        <begin position="213"/>
        <end position="294"/>
    </location>
</feature>
<keyword evidence="8 19" id="KW-0732">Signal</keyword>
<evidence type="ECO:0000256" key="14">
    <source>
        <dbReference type="PIRNR" id="PIRNR001145"/>
    </source>
</evidence>
<dbReference type="GO" id="GO:0031639">
    <property type="term" value="P:plasminogen activation"/>
    <property type="evidence" value="ECO:0007669"/>
    <property type="project" value="Ensembl"/>
</dbReference>
<organism evidence="23 24">
    <name type="scientific">Podarcis muralis</name>
    <name type="common">Wall lizard</name>
    <name type="synonym">Lacerta muralis</name>
    <dbReference type="NCBI Taxonomy" id="64176"/>
    <lineage>
        <taxon>Eukaryota</taxon>
        <taxon>Metazoa</taxon>
        <taxon>Chordata</taxon>
        <taxon>Craniata</taxon>
        <taxon>Vertebrata</taxon>
        <taxon>Euteleostomi</taxon>
        <taxon>Lepidosauria</taxon>
        <taxon>Squamata</taxon>
        <taxon>Bifurcata</taxon>
        <taxon>Unidentata</taxon>
        <taxon>Episquamata</taxon>
        <taxon>Laterata</taxon>
        <taxon>Lacertibaenia</taxon>
        <taxon>Lacertidae</taxon>
        <taxon>Podarcis</taxon>
    </lineage>
</organism>
<evidence type="ECO:0000313" key="24">
    <source>
        <dbReference type="Proteomes" id="UP000472272"/>
    </source>
</evidence>
<feature type="disulfide bond" evidence="16">
    <location>
        <begin position="346"/>
        <end position="415"/>
    </location>
</feature>
<dbReference type="Gene3D" id="2.40.20.10">
    <property type="entry name" value="Plasminogen Kringle 4"/>
    <property type="match status" value="2"/>
</dbReference>
<dbReference type="GO" id="GO:0014909">
    <property type="term" value="P:smooth muscle cell migration"/>
    <property type="evidence" value="ECO:0007669"/>
    <property type="project" value="Ensembl"/>
</dbReference>
<protein>
    <recommendedName>
        <fullName evidence="14">Plasminogen activator</fullName>
        <ecNumber evidence="14">3.4.21.68</ecNumber>
    </recommendedName>
</protein>
<reference evidence="23" key="2">
    <citation type="submission" date="2025-08" db="UniProtKB">
        <authorList>
            <consortium name="Ensembl"/>
        </authorList>
    </citation>
    <scope>IDENTIFICATION</scope>
</reference>
<dbReference type="OMA" id="WCYIFKA"/>
<dbReference type="PRINTS" id="PR00722">
    <property type="entry name" value="CHYMOTRYPSIN"/>
</dbReference>
<dbReference type="InterPro" id="IPR026280">
    <property type="entry name" value="Tissue_plasm_act"/>
</dbReference>
<dbReference type="PROSITE" id="PS00022">
    <property type="entry name" value="EGF_1"/>
    <property type="match status" value="1"/>
</dbReference>
<keyword evidence="7 14" id="KW-0645">Protease</keyword>
<evidence type="ECO:0000256" key="6">
    <source>
        <dbReference type="ARBA" id="ARBA00022572"/>
    </source>
</evidence>
<dbReference type="Gene3D" id="2.40.10.10">
    <property type="entry name" value="Trypsin-like serine proteases"/>
    <property type="match status" value="2"/>
</dbReference>
<evidence type="ECO:0000256" key="4">
    <source>
        <dbReference type="ARBA" id="ARBA00022525"/>
    </source>
</evidence>
<dbReference type="PRINTS" id="PR00018">
    <property type="entry name" value="KRINGLE"/>
</dbReference>
<feature type="disulfide bond" evidence="16">
    <location>
        <begin position="338"/>
        <end position="354"/>
    </location>
</feature>
<dbReference type="GO" id="GO:0005102">
    <property type="term" value="F:signaling receptor binding"/>
    <property type="evidence" value="ECO:0007669"/>
    <property type="project" value="Ensembl"/>
</dbReference>
<dbReference type="EC" id="3.4.21.68" evidence="14"/>
<dbReference type="PROSITE" id="PS01186">
    <property type="entry name" value="EGF_2"/>
    <property type="match status" value="1"/>
</dbReference>
<evidence type="ECO:0000256" key="5">
    <source>
        <dbReference type="ARBA" id="ARBA00022536"/>
    </source>
</evidence>
<reference evidence="23" key="3">
    <citation type="submission" date="2025-09" db="UniProtKB">
        <authorList>
            <consortium name="Ensembl"/>
        </authorList>
    </citation>
    <scope>IDENTIFICATION</scope>
</reference>
<evidence type="ECO:0000256" key="12">
    <source>
        <dbReference type="ARBA" id="ARBA00023180"/>
    </source>
</evidence>
<dbReference type="InterPro" id="IPR000001">
    <property type="entry name" value="Kringle"/>
</dbReference>
<keyword evidence="12" id="KW-0325">Glycoprotein</keyword>
<feature type="active site" description="Charge relay system" evidence="15">
    <location>
        <position position="503"/>
    </location>
</feature>
<evidence type="ECO:0000256" key="16">
    <source>
        <dbReference type="PIRSR" id="PIRSR001145-3"/>
    </source>
</evidence>
<evidence type="ECO:0000256" key="13">
    <source>
        <dbReference type="ARBA" id="ARBA00023202"/>
    </source>
</evidence>
<feature type="domain" description="Peptidase S1" evidence="22">
    <location>
        <begin position="309"/>
        <end position="538"/>
    </location>
</feature>
<evidence type="ECO:0000256" key="19">
    <source>
        <dbReference type="SAM" id="SignalP"/>
    </source>
</evidence>
<dbReference type="GO" id="GO:0099183">
    <property type="term" value="P:trans-synaptic signaling by BDNF, modulating synaptic transmission"/>
    <property type="evidence" value="ECO:0007669"/>
    <property type="project" value="Ensembl"/>
</dbReference>
<dbReference type="PROSITE" id="PS01253">
    <property type="entry name" value="FN1_1"/>
    <property type="match status" value="1"/>
</dbReference>
<dbReference type="PROSITE" id="PS00021">
    <property type="entry name" value="KRINGLE_1"/>
    <property type="match status" value="2"/>
</dbReference>
<evidence type="ECO:0000256" key="2">
    <source>
        <dbReference type="ARBA" id="ARBA00004613"/>
    </source>
</evidence>
<evidence type="ECO:0000256" key="1">
    <source>
        <dbReference type="ARBA" id="ARBA00001538"/>
    </source>
</evidence>
<evidence type="ECO:0000256" key="18">
    <source>
        <dbReference type="PROSITE-ProRule" id="PRU00121"/>
    </source>
</evidence>
<feature type="chain" id="PRO_5025526789" description="Plasminogen activator" evidence="19">
    <location>
        <begin position="23"/>
        <end position="556"/>
    </location>
</feature>
<name>A0A670KA98_PODMU</name>
<sequence length="556" mass="62779">MRLGQGLSPFLLLLGGFATIQCQEFSWYAALGSRSKVVCKDPVTQEIYQFRDSWLRQREKELEYCRCVTNGIICHIVPGTACSRRQQCFNEGRCKQALYSSNFFICLCRPGFSGKRCEIDTKAKCYQGAGEGYMGTWNTTVSGAKCLNWKLDSLRNKRYNAYRADAARLGLGNHNYCRNPDSDTMPWCFVYKGNKYSFEFCSLPPCANKSHTCISGRGNNYRGPHNHTESGAACLRWDSQFLTGLVFNSHREDAEQLGLTSHNFCRNPDNSTQPWCHVLRGGKRKWEYCNVPACSTCGTRKYRQSQFRIKGGLYSYIQSHPWQAAIFVRIQGVEAYLCGGVLIHSCWVLSAAHCFVERFDTSRLKVVLGRTSRRNPEWSEQTFSVEKYVVHKSFVQSTFDNDIALLKLKSLYNECAMETDSVRPVCLPEPGLKLPDWTECEISGYGKHEEFSAFFSERLKEGHVRLYPDSQCTPKLLSNRTVTENMLCAGDTREIDDACKGDSGGPLVCLNNGQMNLLGIISWGVGCGKKGIPGVYTKGYKEKTRAQCVSTDPESH</sequence>
<comment type="caution">
    <text evidence="17">Lacks conserved residue(s) required for the propagation of feature annotation.</text>
</comment>
<feature type="disulfide bond" evidence="16">
    <location>
        <begin position="125"/>
        <end position="206"/>
    </location>
</feature>
<feature type="disulfide bond" evidence="16">
    <location>
        <begin position="440"/>
        <end position="509"/>
    </location>
</feature>
<dbReference type="GO" id="GO:1901701">
    <property type="term" value="P:cellular response to oxygen-containing compound"/>
    <property type="evidence" value="ECO:0007669"/>
    <property type="project" value="UniProtKB-ARBA"/>
</dbReference>
<dbReference type="SUPFAM" id="SSF57603">
    <property type="entry name" value="FnI-like domain"/>
    <property type="match status" value="1"/>
</dbReference>
<dbReference type="InterPro" id="IPR001254">
    <property type="entry name" value="Trypsin_dom"/>
</dbReference>
<dbReference type="GeneTree" id="ENSGT00940000158930"/>
<dbReference type="InterPro" id="IPR038178">
    <property type="entry name" value="Kringle_sf"/>
</dbReference>
<keyword evidence="11 16" id="KW-1015">Disulfide bond</keyword>
<feature type="disulfide bond" evidence="16">
    <location>
        <begin position="146"/>
        <end position="188"/>
    </location>
</feature>
<dbReference type="AlphaFoldDB" id="A0A670KA98"/>
<dbReference type="PIRSF" id="PIRSF001145">
    <property type="entry name" value="Tissue_plasm_act"/>
    <property type="match status" value="1"/>
</dbReference>
<feature type="disulfide bond" evidence="16">
    <location>
        <begin position="472"/>
        <end position="488"/>
    </location>
</feature>
<dbReference type="FunFam" id="2.40.20.10:FF:000001">
    <property type="entry name" value="Urokinase-type plasminogen activator"/>
    <property type="match status" value="2"/>
</dbReference>
<feature type="domain" description="Kringle" evidence="21">
    <location>
        <begin position="212"/>
        <end position="294"/>
    </location>
</feature>
<feature type="signal peptide" evidence="19">
    <location>
        <begin position="1"/>
        <end position="22"/>
    </location>
</feature>
<dbReference type="GO" id="GO:0045861">
    <property type="term" value="P:negative regulation of proteolysis"/>
    <property type="evidence" value="ECO:0007669"/>
    <property type="project" value="Ensembl"/>
</dbReference>
<dbReference type="InterPro" id="IPR018056">
    <property type="entry name" value="Kringle_CS"/>
</dbReference>
<keyword evidence="5 17" id="KW-0245">EGF-like domain</keyword>
<keyword evidence="4 14" id="KW-0964">Secreted</keyword>
<dbReference type="Pfam" id="PF00051">
    <property type="entry name" value="Kringle"/>
    <property type="match status" value="2"/>
</dbReference>
<dbReference type="InterPro" id="IPR043504">
    <property type="entry name" value="Peptidase_S1_PA_chymotrypsin"/>
</dbReference>
<feature type="disulfide bond" evidence="16">
    <location>
        <begin position="39"/>
        <end position="67"/>
    </location>
</feature>
<evidence type="ECO:0000256" key="17">
    <source>
        <dbReference type="PROSITE-ProRule" id="PRU00076"/>
    </source>
</evidence>
<proteinExistence type="inferred from homology"/>
<dbReference type="GO" id="GO:0051219">
    <property type="term" value="F:phosphoprotein binding"/>
    <property type="evidence" value="ECO:0007669"/>
    <property type="project" value="Ensembl"/>
</dbReference>
<dbReference type="GO" id="GO:0097180">
    <property type="term" value="C:serine protease inhibitor complex"/>
    <property type="evidence" value="ECO:0007669"/>
    <property type="project" value="Ensembl"/>
</dbReference>
<dbReference type="FunFam" id="2.40.10.10:FF:000003">
    <property type="entry name" value="Transmembrane serine protease 3"/>
    <property type="match status" value="1"/>
</dbReference>
<dbReference type="GO" id="GO:0048008">
    <property type="term" value="P:platelet-derived growth factor receptor signaling pathway"/>
    <property type="evidence" value="ECO:0007669"/>
    <property type="project" value="Ensembl"/>
</dbReference>
<feature type="disulfide bond" evidence="16">
    <location>
        <begin position="177"/>
        <end position="201"/>
    </location>
</feature>
<dbReference type="GO" id="GO:0030141">
    <property type="term" value="C:secretory granule"/>
    <property type="evidence" value="ECO:0007669"/>
    <property type="project" value="Ensembl"/>
</dbReference>
<dbReference type="GO" id="GO:0004252">
    <property type="term" value="F:serine-type endopeptidase activity"/>
    <property type="evidence" value="ECO:0007669"/>
    <property type="project" value="UniProtKB-UniRule"/>
</dbReference>
<dbReference type="GO" id="GO:0009986">
    <property type="term" value="C:cell surface"/>
    <property type="evidence" value="ECO:0007669"/>
    <property type="project" value="Ensembl"/>
</dbReference>
<dbReference type="PANTHER" id="PTHR24264">
    <property type="entry name" value="TRYPSIN-RELATED"/>
    <property type="match status" value="1"/>
</dbReference>